<keyword evidence="2" id="KW-1185">Reference proteome</keyword>
<dbReference type="EMBL" id="CM037616">
    <property type="protein sequence ID" value="KAH7993395.1"/>
    <property type="molecule type" value="Genomic_DNA"/>
</dbReference>
<comment type="caution">
    <text evidence="1">The sequence shown here is derived from an EMBL/GenBank/DDBJ whole genome shotgun (WGS) entry which is preliminary data.</text>
</comment>
<evidence type="ECO:0000313" key="2">
    <source>
        <dbReference type="Proteomes" id="UP000827872"/>
    </source>
</evidence>
<reference evidence="1" key="1">
    <citation type="submission" date="2021-08" db="EMBL/GenBank/DDBJ databases">
        <title>The first chromosome-level gecko genome reveals the dynamic sex chromosomes of Neotropical dwarf geckos (Sphaerodactylidae: Sphaerodactylus).</title>
        <authorList>
            <person name="Pinto B.J."/>
            <person name="Keating S.E."/>
            <person name="Gamble T."/>
        </authorList>
    </citation>
    <scope>NUCLEOTIDE SEQUENCE</scope>
    <source>
        <strain evidence="1">TG3544</strain>
    </source>
</reference>
<protein>
    <submittedName>
        <fullName evidence="1">Uncharacterized protein</fullName>
    </submittedName>
</protein>
<proteinExistence type="predicted"/>
<organism evidence="1 2">
    <name type="scientific">Sphaerodactylus townsendi</name>
    <dbReference type="NCBI Taxonomy" id="933632"/>
    <lineage>
        <taxon>Eukaryota</taxon>
        <taxon>Metazoa</taxon>
        <taxon>Chordata</taxon>
        <taxon>Craniata</taxon>
        <taxon>Vertebrata</taxon>
        <taxon>Euteleostomi</taxon>
        <taxon>Lepidosauria</taxon>
        <taxon>Squamata</taxon>
        <taxon>Bifurcata</taxon>
        <taxon>Gekkota</taxon>
        <taxon>Sphaerodactylidae</taxon>
        <taxon>Sphaerodactylus</taxon>
    </lineage>
</organism>
<dbReference type="Proteomes" id="UP000827872">
    <property type="component" value="Linkage Group LG03"/>
</dbReference>
<name>A0ACB8ELL0_9SAUR</name>
<accession>A0ACB8ELL0</accession>
<sequence>MALVQKLRIWNGDWQAGPTGYCFAPGREGRAGLKAWAHKSPWLGTIRQSRPQPPPCSWPTRTEKAGEARASGSYLELSAPHPRLPGHKQKGRGLQRVGRHAQRSRDLAKAWVMSSHNTGGGEYTR</sequence>
<gene>
    <name evidence="1" type="ORF">K3G42_030886</name>
</gene>
<evidence type="ECO:0000313" key="1">
    <source>
        <dbReference type="EMBL" id="KAH7993395.1"/>
    </source>
</evidence>